<dbReference type="Gene3D" id="1.25.40.10">
    <property type="entry name" value="Tetratricopeptide repeat domain"/>
    <property type="match status" value="2"/>
</dbReference>
<dbReference type="Pfam" id="PF12969">
    <property type="entry name" value="DUF3857"/>
    <property type="match status" value="1"/>
</dbReference>
<gene>
    <name evidence="6" type="ORF">MTR66_04105</name>
</gene>
<feature type="repeat" description="TPR" evidence="3">
    <location>
        <begin position="714"/>
        <end position="747"/>
    </location>
</feature>
<name>A0ABT0BM05_9SPHN</name>
<keyword evidence="1" id="KW-0677">Repeat</keyword>
<accession>A0ABT0BM05</accession>
<evidence type="ECO:0000259" key="5">
    <source>
        <dbReference type="Pfam" id="PF12969"/>
    </source>
</evidence>
<dbReference type="Proteomes" id="UP001202281">
    <property type="component" value="Unassembled WGS sequence"/>
</dbReference>
<evidence type="ECO:0000256" key="4">
    <source>
        <dbReference type="SAM" id="SignalP"/>
    </source>
</evidence>
<dbReference type="PANTHER" id="PTHR44858">
    <property type="entry name" value="TETRATRICOPEPTIDE REPEAT PROTEIN 6"/>
    <property type="match status" value="1"/>
</dbReference>
<sequence length="930" mass="101574">MKLHKVSLAVLALVPGPAFAGETILYQDQPKWVEEAQIPAEQPDNSSPLLVFDLQQRIQDGQLWRYQDTAVKIASPEMLGQFSTIGAQWSPDKGDLIIHEASILRDGQTIDLLAKGMKLEVLRREELLEQRQLTGILSATAAIEGLRVGDIFRLRYSVTSRDEVLGQRVQSITGLPASPLRLGTGRVRAIWPAAEKAKWQVLAKDVTAKPERHGSMMELELPLPVPKQPEMPDDAPARFKPLPVLELSTFQDWGDVSRVFAPLYQPQGKIADGSPLAAEADKIAAATQDPLERTQAALQLVQDQVRYLAVNMNAGNYTPQAPAETWKLRYGDCKAKTLLLLALLDRLGIKAEAVLAKASGVHDLQRHIPSAATFDHVLVRATVDGQPLWLDGTRIGSRIEDIHNTPDLGYILPLRMAGAEPEMLKTHADARPSYEVSIDYDESTSYDLPSVATATVTIRGAEALKLGIGINALDTEKRDEFIESYLRKVVGDGQFTDVSVETSTEDAMAVIKGRGILTTNWSPRDRVRVRRLNGPLANFTFSPDRARAEWRNIPVATPAPFSAAYHVRIQLPDKGKGFTLEGAPDTDVTVAGSHFVSHASLNGGLFTYDERQDRTGAEVPVDEISANRARLAKAKAQIAQVVAPADATRRWNLDKAAMKSSQMTGIEAVLDKKMAEKDPDQAPWIARGSLRQGIGDFKGALADFTTAIDHSSDAWTYMQRARVNRSLGDIPAALADAREAMQLDPSMNGATQMTAELLARQGKADEARAMLDEKIALGGDDSRNWEMEKVQTLGVYADAGEALTLLGDLKDRRPQSASLLGIGCWIKALRGIEVESAVRECTSAIELSASPAGPLDSRAVVFFRLGRFDDALRDLDAALRDAPGQASSLYMRGIVLARLGRKPEGQKDLATALRIDPDVHALYDRAGIKP</sequence>
<dbReference type="SUPFAM" id="SSF54001">
    <property type="entry name" value="Cysteine proteinases"/>
    <property type="match status" value="1"/>
</dbReference>
<reference evidence="6 7" key="1">
    <citation type="submission" date="2022-04" db="EMBL/GenBank/DDBJ databases">
        <title>Identification of a novel bacterium isolated from mangrove sediments.</title>
        <authorList>
            <person name="Pan X."/>
        </authorList>
    </citation>
    <scope>NUCLEOTIDE SEQUENCE [LARGE SCALE GENOMIC DNA]</scope>
    <source>
        <strain evidence="6 7">B2638</strain>
    </source>
</reference>
<evidence type="ECO:0000313" key="6">
    <source>
        <dbReference type="EMBL" id="MCJ2185993.1"/>
    </source>
</evidence>
<evidence type="ECO:0000256" key="3">
    <source>
        <dbReference type="PROSITE-ProRule" id="PRU00339"/>
    </source>
</evidence>
<evidence type="ECO:0000256" key="1">
    <source>
        <dbReference type="ARBA" id="ARBA00022737"/>
    </source>
</evidence>
<dbReference type="Gene3D" id="3.10.620.30">
    <property type="match status" value="1"/>
</dbReference>
<evidence type="ECO:0000256" key="2">
    <source>
        <dbReference type="ARBA" id="ARBA00022803"/>
    </source>
</evidence>
<keyword evidence="4" id="KW-0732">Signal</keyword>
<dbReference type="RefSeq" id="WP_243918165.1">
    <property type="nucleotide sequence ID" value="NZ_JALHLG010000005.1"/>
</dbReference>
<organism evidence="6 7">
    <name type="scientific">Novosphingobium beihaiensis</name>
    <dbReference type="NCBI Taxonomy" id="2930389"/>
    <lineage>
        <taxon>Bacteria</taxon>
        <taxon>Pseudomonadati</taxon>
        <taxon>Pseudomonadota</taxon>
        <taxon>Alphaproteobacteria</taxon>
        <taxon>Sphingomonadales</taxon>
        <taxon>Sphingomonadaceae</taxon>
        <taxon>Novosphingobium</taxon>
    </lineage>
</organism>
<dbReference type="SUPFAM" id="SSF48452">
    <property type="entry name" value="TPR-like"/>
    <property type="match status" value="1"/>
</dbReference>
<dbReference type="PROSITE" id="PS50005">
    <property type="entry name" value="TPR"/>
    <property type="match status" value="1"/>
</dbReference>
<keyword evidence="2 3" id="KW-0802">TPR repeat</keyword>
<dbReference type="InterPro" id="IPR011990">
    <property type="entry name" value="TPR-like_helical_dom_sf"/>
</dbReference>
<feature type="domain" description="DUF3857" evidence="5">
    <location>
        <begin position="60"/>
        <end position="215"/>
    </location>
</feature>
<comment type="caution">
    <text evidence="6">The sequence shown here is derived from an EMBL/GenBank/DDBJ whole genome shotgun (WGS) entry which is preliminary data.</text>
</comment>
<feature type="signal peptide" evidence="4">
    <location>
        <begin position="1"/>
        <end position="20"/>
    </location>
</feature>
<dbReference type="PANTHER" id="PTHR44858:SF1">
    <property type="entry name" value="UDP-N-ACETYLGLUCOSAMINE--PEPTIDE N-ACETYLGLUCOSAMINYLTRANSFERASE SPINDLY-RELATED"/>
    <property type="match status" value="1"/>
</dbReference>
<dbReference type="InterPro" id="IPR019734">
    <property type="entry name" value="TPR_rpt"/>
</dbReference>
<dbReference type="InterPro" id="IPR050498">
    <property type="entry name" value="Ycf3"/>
</dbReference>
<keyword evidence="7" id="KW-1185">Reference proteome</keyword>
<dbReference type="InterPro" id="IPR038765">
    <property type="entry name" value="Papain-like_cys_pep_sf"/>
</dbReference>
<dbReference type="InterPro" id="IPR024618">
    <property type="entry name" value="DUF3857"/>
</dbReference>
<proteinExistence type="predicted"/>
<protein>
    <submittedName>
        <fullName evidence="6">Tetratricopeptide repeat protein</fullName>
    </submittedName>
</protein>
<dbReference type="Pfam" id="PF13432">
    <property type="entry name" value="TPR_16"/>
    <property type="match status" value="1"/>
</dbReference>
<dbReference type="Gene3D" id="2.60.40.3140">
    <property type="match status" value="1"/>
</dbReference>
<evidence type="ECO:0000313" key="7">
    <source>
        <dbReference type="Proteomes" id="UP001202281"/>
    </source>
</evidence>
<dbReference type="SMART" id="SM00028">
    <property type="entry name" value="TPR"/>
    <property type="match status" value="3"/>
</dbReference>
<dbReference type="EMBL" id="JALHLG010000005">
    <property type="protein sequence ID" value="MCJ2185993.1"/>
    <property type="molecule type" value="Genomic_DNA"/>
</dbReference>
<feature type="chain" id="PRO_5047214299" evidence="4">
    <location>
        <begin position="21"/>
        <end position="930"/>
    </location>
</feature>